<name>E4WZZ2_OIKDI</name>
<evidence type="ECO:0000256" key="1">
    <source>
        <dbReference type="SAM" id="MobiDB-lite"/>
    </source>
</evidence>
<accession>E4WZZ2</accession>
<dbReference type="OrthoDB" id="10473172at2759"/>
<evidence type="ECO:0000313" key="2">
    <source>
        <dbReference type="EMBL" id="CBY23090.1"/>
    </source>
</evidence>
<sequence length="234" mass="26973">MVANEKQCSFAEQQQLEAMELDYEQQDHFVEKEKQNAKNNLSLLCLAAEQFKDDQQLNEQMSRFDGLVQSYNLPIDNHSIWTSAAKTLQALRDRKAEKMQEHEKLRQMGLQQQIRRNQLLSNKRGISDVEGEFVRRKRSLTTPGPAKSVRGKTFYDQIRRQPPHHFDVTILPYTMQRIEKTSGKATTSSDERDDSQLPHEPSKTPSPEPVHPGVIVQLHKVNFEGDSRPAHLNS</sequence>
<protein>
    <submittedName>
        <fullName evidence="2">Uncharacterized protein</fullName>
    </submittedName>
</protein>
<evidence type="ECO:0000313" key="3">
    <source>
        <dbReference type="Proteomes" id="UP000001307"/>
    </source>
</evidence>
<dbReference type="Proteomes" id="UP000001307">
    <property type="component" value="Unassembled WGS sequence"/>
</dbReference>
<gene>
    <name evidence="2" type="ORF">GSOID_T00015018001</name>
</gene>
<proteinExistence type="predicted"/>
<dbReference type="InParanoid" id="E4WZZ2"/>
<reference evidence="2" key="1">
    <citation type="journal article" date="2010" name="Science">
        <title>Plasticity of animal genome architecture unmasked by rapid evolution of a pelagic tunicate.</title>
        <authorList>
            <person name="Denoeud F."/>
            <person name="Henriet S."/>
            <person name="Mungpakdee S."/>
            <person name="Aury J.M."/>
            <person name="Da Silva C."/>
            <person name="Brinkmann H."/>
            <person name="Mikhaleva J."/>
            <person name="Olsen L.C."/>
            <person name="Jubin C."/>
            <person name="Canestro C."/>
            <person name="Bouquet J.M."/>
            <person name="Danks G."/>
            <person name="Poulain J."/>
            <person name="Campsteijn C."/>
            <person name="Adamski M."/>
            <person name="Cross I."/>
            <person name="Yadetie F."/>
            <person name="Muffato M."/>
            <person name="Louis A."/>
            <person name="Butcher S."/>
            <person name="Tsagkogeorga G."/>
            <person name="Konrad A."/>
            <person name="Singh S."/>
            <person name="Jensen M.F."/>
            <person name="Cong E.H."/>
            <person name="Eikeseth-Otteraa H."/>
            <person name="Noel B."/>
            <person name="Anthouard V."/>
            <person name="Porcel B.M."/>
            <person name="Kachouri-Lafond R."/>
            <person name="Nishino A."/>
            <person name="Ugolini M."/>
            <person name="Chourrout P."/>
            <person name="Nishida H."/>
            <person name="Aasland R."/>
            <person name="Huzurbazar S."/>
            <person name="Westhof E."/>
            <person name="Delsuc F."/>
            <person name="Lehrach H."/>
            <person name="Reinhardt R."/>
            <person name="Weissenbach J."/>
            <person name="Roy S.W."/>
            <person name="Artiguenave F."/>
            <person name="Postlethwait J.H."/>
            <person name="Manak J.R."/>
            <person name="Thompson E.M."/>
            <person name="Jaillon O."/>
            <person name="Du Pasquier L."/>
            <person name="Boudinot P."/>
            <person name="Liberles D.A."/>
            <person name="Volff J.N."/>
            <person name="Philippe H."/>
            <person name="Lenhard B."/>
            <person name="Roest Crollius H."/>
            <person name="Wincker P."/>
            <person name="Chourrout D."/>
        </authorList>
    </citation>
    <scope>NUCLEOTIDE SEQUENCE [LARGE SCALE GENOMIC DNA]</scope>
</reference>
<dbReference type="AlphaFoldDB" id="E4WZZ2"/>
<keyword evidence="3" id="KW-1185">Reference proteome</keyword>
<dbReference type="EMBL" id="FN653020">
    <property type="protein sequence ID" value="CBY23090.1"/>
    <property type="molecule type" value="Genomic_DNA"/>
</dbReference>
<feature type="region of interest" description="Disordered" evidence="1">
    <location>
        <begin position="180"/>
        <end position="214"/>
    </location>
</feature>
<organism evidence="2">
    <name type="scientific">Oikopleura dioica</name>
    <name type="common">Tunicate</name>
    <dbReference type="NCBI Taxonomy" id="34765"/>
    <lineage>
        <taxon>Eukaryota</taxon>
        <taxon>Metazoa</taxon>
        <taxon>Chordata</taxon>
        <taxon>Tunicata</taxon>
        <taxon>Appendicularia</taxon>
        <taxon>Copelata</taxon>
        <taxon>Oikopleuridae</taxon>
        <taxon>Oikopleura</taxon>
    </lineage>
</organism>